<organism evidence="1 2">
    <name type="scientific">Rhizoclosmatium globosum</name>
    <dbReference type="NCBI Taxonomy" id="329046"/>
    <lineage>
        <taxon>Eukaryota</taxon>
        <taxon>Fungi</taxon>
        <taxon>Fungi incertae sedis</taxon>
        <taxon>Chytridiomycota</taxon>
        <taxon>Chytridiomycota incertae sedis</taxon>
        <taxon>Chytridiomycetes</taxon>
        <taxon>Chytridiales</taxon>
        <taxon>Chytriomycetaceae</taxon>
        <taxon>Rhizoclosmatium</taxon>
    </lineage>
</organism>
<dbReference type="Proteomes" id="UP000193642">
    <property type="component" value="Unassembled WGS sequence"/>
</dbReference>
<comment type="caution">
    <text evidence="1">The sequence shown here is derived from an EMBL/GenBank/DDBJ whole genome shotgun (WGS) entry which is preliminary data.</text>
</comment>
<dbReference type="OrthoDB" id="2121128at2759"/>
<keyword evidence="2" id="KW-1185">Reference proteome</keyword>
<evidence type="ECO:0000313" key="2">
    <source>
        <dbReference type="Proteomes" id="UP000193642"/>
    </source>
</evidence>
<gene>
    <name evidence="1" type="ORF">BCR33DRAFT_712623</name>
</gene>
<accession>A0A1Y2CXN3</accession>
<reference evidence="1 2" key="1">
    <citation type="submission" date="2016-07" db="EMBL/GenBank/DDBJ databases">
        <title>Pervasive Adenine N6-methylation of Active Genes in Fungi.</title>
        <authorList>
            <consortium name="DOE Joint Genome Institute"/>
            <person name="Mondo S.J."/>
            <person name="Dannebaum R.O."/>
            <person name="Kuo R.C."/>
            <person name="Labutti K."/>
            <person name="Haridas S."/>
            <person name="Kuo A."/>
            <person name="Salamov A."/>
            <person name="Ahrendt S.R."/>
            <person name="Lipzen A."/>
            <person name="Sullivan W."/>
            <person name="Andreopoulos W.B."/>
            <person name="Clum A."/>
            <person name="Lindquist E."/>
            <person name="Daum C."/>
            <person name="Ramamoorthy G.K."/>
            <person name="Gryganskyi A."/>
            <person name="Culley D."/>
            <person name="Magnuson J.K."/>
            <person name="James T.Y."/>
            <person name="O'Malley M.A."/>
            <person name="Stajich J.E."/>
            <person name="Spatafora J.W."/>
            <person name="Visel A."/>
            <person name="Grigoriev I.V."/>
        </authorList>
    </citation>
    <scope>NUCLEOTIDE SEQUENCE [LARGE SCALE GENOMIC DNA]</scope>
    <source>
        <strain evidence="1 2">JEL800</strain>
    </source>
</reference>
<sequence length="92" mass="10678">METERRAKEIERKTYLQRRAEIVCLNHIMRVVEQAKFEKQRRKDLDGGTETAKEATLLKTELANILMKGTQKGKSQSVLEDMMMNLDLSHSV</sequence>
<protein>
    <submittedName>
        <fullName evidence="1">Uncharacterized protein</fullName>
    </submittedName>
</protein>
<evidence type="ECO:0000313" key="1">
    <source>
        <dbReference type="EMBL" id="ORY51594.1"/>
    </source>
</evidence>
<proteinExistence type="predicted"/>
<dbReference type="AlphaFoldDB" id="A0A1Y2CXN3"/>
<dbReference type="EMBL" id="MCGO01000005">
    <property type="protein sequence ID" value="ORY51594.1"/>
    <property type="molecule type" value="Genomic_DNA"/>
</dbReference>
<name>A0A1Y2CXN3_9FUNG</name>